<dbReference type="Pfam" id="PF07989">
    <property type="entry name" value="Cnn_1N"/>
    <property type="match status" value="1"/>
</dbReference>
<keyword evidence="3 4" id="KW-0175">Coiled coil</keyword>
<name>A0AAV5R0B6_PICKL</name>
<evidence type="ECO:0000313" key="7">
    <source>
        <dbReference type="EMBL" id="GMM44941.1"/>
    </source>
</evidence>
<evidence type="ECO:0000256" key="4">
    <source>
        <dbReference type="SAM" id="Coils"/>
    </source>
</evidence>
<gene>
    <name evidence="7" type="ORF">DAPK24_015160</name>
</gene>
<protein>
    <recommendedName>
        <fullName evidence="6">Centrosomin N-terminal motif 1 domain-containing protein</fullName>
    </recommendedName>
</protein>
<proteinExistence type="predicted"/>
<evidence type="ECO:0000259" key="6">
    <source>
        <dbReference type="Pfam" id="PF07989"/>
    </source>
</evidence>
<accession>A0AAV5R0B6</accession>
<keyword evidence="2" id="KW-0963">Cytoplasm</keyword>
<dbReference type="GO" id="GO:0005815">
    <property type="term" value="C:microtubule organizing center"/>
    <property type="evidence" value="ECO:0007669"/>
    <property type="project" value="InterPro"/>
</dbReference>
<evidence type="ECO:0000256" key="1">
    <source>
        <dbReference type="ARBA" id="ARBA00004496"/>
    </source>
</evidence>
<comment type="subcellular location">
    <subcellularLocation>
        <location evidence="1">Cytoplasm</location>
    </subcellularLocation>
</comment>
<feature type="domain" description="Centrosomin N-terminal motif 1" evidence="6">
    <location>
        <begin position="154"/>
        <end position="208"/>
    </location>
</feature>
<evidence type="ECO:0000256" key="5">
    <source>
        <dbReference type="SAM" id="MobiDB-lite"/>
    </source>
</evidence>
<evidence type="ECO:0000313" key="8">
    <source>
        <dbReference type="Proteomes" id="UP001378960"/>
    </source>
</evidence>
<evidence type="ECO:0000256" key="3">
    <source>
        <dbReference type="ARBA" id="ARBA00023054"/>
    </source>
</evidence>
<sequence length="1006" mass="118554">MSFTPDTGKKDGGKGTPVGEFTPMGKQSAGRIGSDIFSELTERMPTWTMNRGDLFRSSAGRDCNTNYDNNINNTKNLHRMKKVSEENYDDDDVVALNSSAASSVREENGNGRNEETARLFGRDGVHNGRNILPNFNQNQINNNNIINEDGTNMVKEQLEKLKKLEVENTNLKVEVVTLRQEFKGIPTDSAKLINENIELKKQILHLKQNPVVTNNNDKVYELENIINENKREMNLLRDKYQNTLDEKEKLIHLKFEYESKIKELEDELTNISHNNLNSQGLEEKIEFLSDEKYRVENENDQLHNKIDELEDEIMKKDDKIEQLKQEIDEMENSNEKVSHMEPNSSIIEDLNNEIKDLKLQVRELEQENNDKDQKLTNKFHSWKDERDNLINKLEDSSNSINKLSKDNNELKDLELDLRDEIKKLSVQIQKQLKTIESLQENVVSNGNDVSNNNREIMEQLEEYKDTVNTLEINNKNLNLDRKDLYQNLKKAEQTIKELEKKIEMLEAQYEDDGDEDNVEDDVENDDHDEIYQQIYELKEELEKEREAHEQTKSIADKIEEQYAILYEKFEESNSKSENSINDYIALRREYDDLKETYEKLLKSDVTDQLSDDLAKLSIEYKKIKGEKMSVISNYKEQLNLLEYEISSKNDEIERYKRQLKRLVESEVPIIDTESINSKITELSNKVNELNIDKRKLEDSKIQLEDENSKLKVEIEKFSKYKECNDEIKNNITKLEDDKRVLRLGLKERKLEIERLNNIIEKINSEMNDLRTVNRRINEETDGILDKTTEISHKVEKKELVNSFKIKEYDMKIEEYESKIEEQKKQYNSIVEEYNFMKDELIGKIKELKESISNSNNDDEIRRLKGKIEILENRNRLLERNINNWTPPTPESPSRAEGRLNILQSQKGLAMLKLKEYGNKLRDLRFMIEYYKLMIKNRDESISICKRMLKNGGIRVDIGDEKRLKPINKLRGVIYVVIANIRFKKKLEELKNYKAEEMRLKNEIKRY</sequence>
<dbReference type="InterPro" id="IPR012943">
    <property type="entry name" value="Cnn_1N"/>
</dbReference>
<reference evidence="7 8" key="1">
    <citation type="journal article" date="2023" name="Elife">
        <title>Identification of key yeast species and microbe-microbe interactions impacting larval growth of Drosophila in the wild.</title>
        <authorList>
            <person name="Mure A."/>
            <person name="Sugiura Y."/>
            <person name="Maeda R."/>
            <person name="Honda K."/>
            <person name="Sakurai N."/>
            <person name="Takahashi Y."/>
            <person name="Watada M."/>
            <person name="Katoh T."/>
            <person name="Gotoh A."/>
            <person name="Gotoh Y."/>
            <person name="Taniguchi I."/>
            <person name="Nakamura K."/>
            <person name="Hayashi T."/>
            <person name="Katayama T."/>
            <person name="Uemura T."/>
            <person name="Hattori Y."/>
        </authorList>
    </citation>
    <scope>NUCLEOTIDE SEQUENCE [LARGE SCALE GENOMIC DNA]</scope>
    <source>
        <strain evidence="7 8">PK-24</strain>
    </source>
</reference>
<organism evidence="7 8">
    <name type="scientific">Pichia kluyveri</name>
    <name type="common">Yeast</name>
    <dbReference type="NCBI Taxonomy" id="36015"/>
    <lineage>
        <taxon>Eukaryota</taxon>
        <taxon>Fungi</taxon>
        <taxon>Dikarya</taxon>
        <taxon>Ascomycota</taxon>
        <taxon>Saccharomycotina</taxon>
        <taxon>Pichiomycetes</taxon>
        <taxon>Pichiales</taxon>
        <taxon>Pichiaceae</taxon>
        <taxon>Pichia</taxon>
    </lineage>
</organism>
<feature type="region of interest" description="Disordered" evidence="5">
    <location>
        <begin position="1"/>
        <end position="31"/>
    </location>
</feature>
<dbReference type="Proteomes" id="UP001378960">
    <property type="component" value="Unassembled WGS sequence"/>
</dbReference>
<dbReference type="AlphaFoldDB" id="A0AAV5R0B6"/>
<dbReference type="GO" id="GO:0005737">
    <property type="term" value="C:cytoplasm"/>
    <property type="evidence" value="ECO:0007669"/>
    <property type="project" value="UniProtKB-SubCell"/>
</dbReference>
<keyword evidence="8" id="KW-1185">Reference proteome</keyword>
<feature type="coiled-coil region" evidence="4">
    <location>
        <begin position="147"/>
        <end position="779"/>
    </location>
</feature>
<dbReference type="PANTHER" id="PTHR32083">
    <property type="entry name" value="CILIA AND FLAGELLA-ASSOCIATED PROTEIN 58-RELATED"/>
    <property type="match status" value="1"/>
</dbReference>
<evidence type="ECO:0000256" key="2">
    <source>
        <dbReference type="ARBA" id="ARBA00022490"/>
    </source>
</evidence>
<feature type="coiled-coil region" evidence="4">
    <location>
        <begin position="805"/>
        <end position="880"/>
    </location>
</feature>
<dbReference type="EMBL" id="BTGB01000001">
    <property type="protein sequence ID" value="GMM44941.1"/>
    <property type="molecule type" value="Genomic_DNA"/>
</dbReference>
<dbReference type="PANTHER" id="PTHR32083:SF48">
    <property type="entry name" value="TRANS-GOLGI NETWORK-LOCALIZED SYP41-INTERACTING PROTEIN 1"/>
    <property type="match status" value="1"/>
</dbReference>
<comment type="caution">
    <text evidence="7">The sequence shown here is derived from an EMBL/GenBank/DDBJ whole genome shotgun (WGS) entry which is preliminary data.</text>
</comment>